<comment type="caution">
    <text evidence="7">The sequence shown here is derived from an EMBL/GenBank/DDBJ whole genome shotgun (WGS) entry which is preliminary data.</text>
</comment>
<dbReference type="PANTHER" id="PTHR32322:SF9">
    <property type="entry name" value="AMINO-ACID METABOLITE EFFLUX PUMP-RELATED"/>
    <property type="match status" value="1"/>
</dbReference>
<feature type="transmembrane region" description="Helical" evidence="5">
    <location>
        <begin position="74"/>
        <end position="94"/>
    </location>
</feature>
<protein>
    <submittedName>
        <fullName evidence="7">Drug/metabolite transporter (DMT)-like permease</fullName>
    </submittedName>
</protein>
<keyword evidence="3 5" id="KW-1133">Transmembrane helix</keyword>
<dbReference type="InterPro" id="IPR050638">
    <property type="entry name" value="AA-Vitamin_Transporters"/>
</dbReference>
<keyword evidence="4 5" id="KW-0472">Membrane</keyword>
<evidence type="ECO:0000313" key="8">
    <source>
        <dbReference type="Proteomes" id="UP000557307"/>
    </source>
</evidence>
<keyword evidence="2 5" id="KW-0812">Transmembrane</keyword>
<sequence>MSSKSITSSNAPIPLIAWGLLGLLALVWGSSFILIKKSLLAYSVTEVAAGRVFLAFVFFFPVLVRSYKIIPRFLLKYLFLSGLLGYLVPAFLIAEAGSHLNSALVGTLNALSPLFTMLIGVLLFGQRSRLMQVVGLLVALGGALMLILTHNGTSFSVINPYVILAIAATLCYGTNINIVARYLRELPPLISTAWIFAGVGPMALGMLLYTGFFTKMSNPANLVPSSALLSLGVLASGLMSVIFNRVIQLSSAVFAASVTYLMPIVALSWGLLDQESIGPQQWGGTFVILAGVYLINRKAKSRPPSTPEPNHKP</sequence>
<keyword evidence="8" id="KW-1185">Reference proteome</keyword>
<gene>
    <name evidence="7" type="ORF">HNQ92_002838</name>
</gene>
<feature type="transmembrane region" description="Helical" evidence="5">
    <location>
        <begin position="39"/>
        <end position="62"/>
    </location>
</feature>
<feature type="transmembrane region" description="Helical" evidence="5">
    <location>
        <begin position="192"/>
        <end position="213"/>
    </location>
</feature>
<feature type="transmembrane region" description="Helical" evidence="5">
    <location>
        <begin position="161"/>
        <end position="180"/>
    </location>
</feature>
<evidence type="ECO:0000259" key="6">
    <source>
        <dbReference type="Pfam" id="PF00892"/>
    </source>
</evidence>
<feature type="transmembrane region" description="Helical" evidence="5">
    <location>
        <begin position="100"/>
        <end position="123"/>
    </location>
</feature>
<dbReference type="SUPFAM" id="SSF103481">
    <property type="entry name" value="Multidrug resistance efflux transporter EmrE"/>
    <property type="match status" value="2"/>
</dbReference>
<accession>A0A840TP47</accession>
<comment type="subcellular location">
    <subcellularLocation>
        <location evidence="1">Membrane</location>
        <topology evidence="1">Multi-pass membrane protein</topology>
    </subcellularLocation>
</comment>
<dbReference type="RefSeq" id="WP_184174608.1">
    <property type="nucleotide sequence ID" value="NZ_JACHGF010000003.1"/>
</dbReference>
<dbReference type="InterPro" id="IPR037185">
    <property type="entry name" value="EmrE-like"/>
</dbReference>
<feature type="domain" description="EamA" evidence="6">
    <location>
        <begin position="161"/>
        <end position="296"/>
    </location>
</feature>
<reference evidence="7 8" key="1">
    <citation type="submission" date="2020-08" db="EMBL/GenBank/DDBJ databases">
        <title>Genomic Encyclopedia of Type Strains, Phase IV (KMG-IV): sequencing the most valuable type-strain genomes for metagenomic binning, comparative biology and taxonomic classification.</title>
        <authorList>
            <person name="Goeker M."/>
        </authorList>
    </citation>
    <scope>NUCLEOTIDE SEQUENCE [LARGE SCALE GENOMIC DNA]</scope>
    <source>
        <strain evidence="7 8">DSM 105074</strain>
    </source>
</reference>
<evidence type="ECO:0000256" key="4">
    <source>
        <dbReference type="ARBA" id="ARBA00023136"/>
    </source>
</evidence>
<organism evidence="7 8">
    <name type="scientific">Rhabdobacter roseus</name>
    <dbReference type="NCBI Taxonomy" id="1655419"/>
    <lineage>
        <taxon>Bacteria</taxon>
        <taxon>Pseudomonadati</taxon>
        <taxon>Bacteroidota</taxon>
        <taxon>Cytophagia</taxon>
        <taxon>Cytophagales</taxon>
        <taxon>Cytophagaceae</taxon>
        <taxon>Rhabdobacter</taxon>
    </lineage>
</organism>
<dbReference type="Pfam" id="PF00892">
    <property type="entry name" value="EamA"/>
    <property type="match status" value="2"/>
</dbReference>
<evidence type="ECO:0000256" key="5">
    <source>
        <dbReference type="SAM" id="Phobius"/>
    </source>
</evidence>
<feature type="transmembrane region" description="Helical" evidence="5">
    <location>
        <begin position="130"/>
        <end position="149"/>
    </location>
</feature>
<feature type="transmembrane region" description="Helical" evidence="5">
    <location>
        <begin position="251"/>
        <end position="271"/>
    </location>
</feature>
<evidence type="ECO:0000256" key="1">
    <source>
        <dbReference type="ARBA" id="ARBA00004141"/>
    </source>
</evidence>
<dbReference type="InterPro" id="IPR000620">
    <property type="entry name" value="EamA_dom"/>
</dbReference>
<name>A0A840TP47_9BACT</name>
<feature type="domain" description="EamA" evidence="6">
    <location>
        <begin position="21"/>
        <end position="147"/>
    </location>
</feature>
<feature type="transmembrane region" description="Helical" evidence="5">
    <location>
        <begin position="225"/>
        <end position="244"/>
    </location>
</feature>
<feature type="transmembrane region" description="Helical" evidence="5">
    <location>
        <begin position="277"/>
        <end position="295"/>
    </location>
</feature>
<evidence type="ECO:0000256" key="2">
    <source>
        <dbReference type="ARBA" id="ARBA00022692"/>
    </source>
</evidence>
<dbReference type="PANTHER" id="PTHR32322">
    <property type="entry name" value="INNER MEMBRANE TRANSPORTER"/>
    <property type="match status" value="1"/>
</dbReference>
<evidence type="ECO:0000313" key="7">
    <source>
        <dbReference type="EMBL" id="MBB5284695.1"/>
    </source>
</evidence>
<dbReference type="GO" id="GO:0016020">
    <property type="term" value="C:membrane"/>
    <property type="evidence" value="ECO:0007669"/>
    <property type="project" value="UniProtKB-SubCell"/>
</dbReference>
<proteinExistence type="predicted"/>
<dbReference type="Proteomes" id="UP000557307">
    <property type="component" value="Unassembled WGS sequence"/>
</dbReference>
<evidence type="ECO:0000256" key="3">
    <source>
        <dbReference type="ARBA" id="ARBA00022989"/>
    </source>
</evidence>
<dbReference type="EMBL" id="JACHGF010000003">
    <property type="protein sequence ID" value="MBB5284695.1"/>
    <property type="molecule type" value="Genomic_DNA"/>
</dbReference>
<dbReference type="AlphaFoldDB" id="A0A840TP47"/>